<dbReference type="AlphaFoldDB" id="A0A061SCA5"/>
<sequence length="126" mass="14349">MSGILHNAIKAYRDKYIITGSSKPLIHVLTYVGSGMFFVECTHHYFQTRAARAYTATLEGYLEIARGELRGILARRDEQAEIISEASRRIQEATSKLRGLELELPTYEAKVKEAEERLEKHKASIH</sequence>
<protein>
    <submittedName>
        <fullName evidence="2">Uncharacterized protein</fullName>
    </submittedName>
</protein>
<reference evidence="2" key="1">
    <citation type="submission" date="2014-05" db="EMBL/GenBank/DDBJ databases">
        <title>The transcriptome of the halophilic microalga Tetraselmis sp. GSL018 isolated from the Great Salt Lake, Utah.</title>
        <authorList>
            <person name="Jinkerson R.E."/>
            <person name="D'Adamo S."/>
            <person name="Posewitz M.C."/>
        </authorList>
    </citation>
    <scope>NUCLEOTIDE SEQUENCE</scope>
    <source>
        <strain evidence="2">GSL018</strain>
    </source>
</reference>
<keyword evidence="1" id="KW-0175">Coiled coil</keyword>
<proteinExistence type="predicted"/>
<organism evidence="2">
    <name type="scientific">Tetraselmis sp. GSL018</name>
    <dbReference type="NCBI Taxonomy" id="582737"/>
    <lineage>
        <taxon>Eukaryota</taxon>
        <taxon>Viridiplantae</taxon>
        <taxon>Chlorophyta</taxon>
        <taxon>core chlorophytes</taxon>
        <taxon>Chlorodendrophyceae</taxon>
        <taxon>Chlorodendrales</taxon>
        <taxon>Chlorodendraceae</taxon>
        <taxon>Tetraselmis</taxon>
    </lineage>
</organism>
<accession>A0A061SCA5</accession>
<feature type="coiled-coil region" evidence="1">
    <location>
        <begin position="76"/>
        <end position="124"/>
    </location>
</feature>
<gene>
    <name evidence="2" type="ORF">TSPGSL018_6828</name>
</gene>
<name>A0A061SCA5_9CHLO</name>
<evidence type="ECO:0000256" key="1">
    <source>
        <dbReference type="SAM" id="Coils"/>
    </source>
</evidence>
<evidence type="ECO:0000313" key="2">
    <source>
        <dbReference type="EMBL" id="JAC81928.1"/>
    </source>
</evidence>
<dbReference type="EMBL" id="GBEZ01003192">
    <property type="protein sequence ID" value="JAC81928.1"/>
    <property type="molecule type" value="Transcribed_RNA"/>
</dbReference>